<dbReference type="Pfam" id="PF12694">
    <property type="entry name" value="cpYpsA"/>
    <property type="match status" value="1"/>
</dbReference>
<proteinExistence type="predicted"/>
<dbReference type="Proteomes" id="UP000054785">
    <property type="component" value="Unassembled WGS sequence"/>
</dbReference>
<organism evidence="1 2">
    <name type="scientific">Legionella geestiana</name>
    <dbReference type="NCBI Taxonomy" id="45065"/>
    <lineage>
        <taxon>Bacteria</taxon>
        <taxon>Pseudomonadati</taxon>
        <taxon>Pseudomonadota</taxon>
        <taxon>Gammaproteobacteria</taxon>
        <taxon>Legionellales</taxon>
        <taxon>Legionellaceae</taxon>
        <taxon>Legionella</taxon>
    </lineage>
</organism>
<accession>A0A0W0U3Q1</accession>
<dbReference type="PATRIC" id="fig|45065.4.peg.752"/>
<dbReference type="EMBL" id="LNYC01000020">
    <property type="protein sequence ID" value="KTD02378.1"/>
    <property type="molecule type" value="Genomic_DNA"/>
</dbReference>
<evidence type="ECO:0000313" key="1">
    <source>
        <dbReference type="EMBL" id="KTD02378.1"/>
    </source>
</evidence>
<sequence length="168" mass="18436">MIDKIITGGQTGVDRAAHDAAIFNGLDIAGWCSKGRIDENGIIPDKYSCLTEVAGSFASEAENYNFRTMRNIEDSDGTLVLVPAWPLPETIKDGTILTLQHARSCNKPLLILALNQSTAENQASLTEWLFRNSIKALNIAGPRESSQPGIYDLSLNFLKFVLSSHHYL</sequence>
<reference evidence="1 2" key="1">
    <citation type="submission" date="2015-11" db="EMBL/GenBank/DDBJ databases">
        <title>Genomic analysis of 38 Legionella species identifies large and diverse effector repertoires.</title>
        <authorList>
            <person name="Burstein D."/>
            <person name="Amaro F."/>
            <person name="Zusman T."/>
            <person name="Lifshitz Z."/>
            <person name="Cohen O."/>
            <person name="Gilbert J.A."/>
            <person name="Pupko T."/>
            <person name="Shuman H.A."/>
            <person name="Segal G."/>
        </authorList>
    </citation>
    <scope>NUCLEOTIDE SEQUENCE [LARGE SCALE GENOMIC DNA]</scope>
    <source>
        <strain evidence="1 2">ATCC 49504</strain>
    </source>
</reference>
<keyword evidence="2" id="KW-1185">Reference proteome</keyword>
<evidence type="ECO:0000313" key="2">
    <source>
        <dbReference type="Proteomes" id="UP000054785"/>
    </source>
</evidence>
<dbReference type="STRING" id="45065.Lgee_0707"/>
<dbReference type="Gene3D" id="3.40.50.450">
    <property type="match status" value="1"/>
</dbReference>
<dbReference type="InterPro" id="IPR024755">
    <property type="entry name" value="cpYpsA"/>
</dbReference>
<name>A0A0W0U3Q1_9GAMM</name>
<protein>
    <submittedName>
        <fullName evidence="1">Putative molybdenum carrier</fullName>
    </submittedName>
</protein>
<gene>
    <name evidence="1" type="ORF">Lgee_0707</name>
</gene>
<comment type="caution">
    <text evidence="1">The sequence shown here is derived from an EMBL/GenBank/DDBJ whole genome shotgun (WGS) entry which is preliminary data.</text>
</comment>
<dbReference type="OrthoDB" id="283616at2"/>
<dbReference type="AlphaFoldDB" id="A0A0W0U3Q1"/>
<dbReference type="RefSeq" id="WP_035901795.1">
    <property type="nucleotide sequence ID" value="NZ_CAAAHN010000009.1"/>
</dbReference>